<feature type="coiled-coil region" evidence="1">
    <location>
        <begin position="355"/>
        <end position="382"/>
    </location>
</feature>
<accession>A0A1I8FH23</accession>
<protein>
    <submittedName>
        <fullName evidence="5">PINc domain-containing protein</fullName>
    </submittedName>
</protein>
<dbReference type="Pfam" id="PF13638">
    <property type="entry name" value="PIN_4"/>
    <property type="match status" value="1"/>
</dbReference>
<organism evidence="4 5">
    <name type="scientific">Macrostomum lignano</name>
    <dbReference type="NCBI Taxonomy" id="282301"/>
    <lineage>
        <taxon>Eukaryota</taxon>
        <taxon>Metazoa</taxon>
        <taxon>Spiralia</taxon>
        <taxon>Lophotrochozoa</taxon>
        <taxon>Platyhelminthes</taxon>
        <taxon>Rhabditophora</taxon>
        <taxon>Macrostomorpha</taxon>
        <taxon>Macrostomida</taxon>
        <taxon>Macrostomidae</taxon>
        <taxon>Macrostomum</taxon>
    </lineage>
</organism>
<name>A0A1I8FH23_9PLAT</name>
<feature type="domain" description="PIN" evidence="3">
    <location>
        <begin position="398"/>
        <end position="538"/>
    </location>
</feature>
<feature type="compositionally biased region" description="Polar residues" evidence="2">
    <location>
        <begin position="949"/>
        <end position="960"/>
    </location>
</feature>
<dbReference type="GO" id="GO:0070034">
    <property type="term" value="F:telomerase RNA binding"/>
    <property type="evidence" value="ECO:0007669"/>
    <property type="project" value="TreeGrafter"/>
</dbReference>
<reference evidence="5" key="1">
    <citation type="submission" date="2016-11" db="UniProtKB">
        <authorList>
            <consortium name="WormBaseParasite"/>
        </authorList>
    </citation>
    <scope>IDENTIFICATION</scope>
</reference>
<dbReference type="AlphaFoldDB" id="A0A1I8FH23"/>
<feature type="region of interest" description="Disordered" evidence="2">
    <location>
        <begin position="195"/>
        <end position="248"/>
    </location>
</feature>
<feature type="compositionally biased region" description="Basic and acidic residues" evidence="2">
    <location>
        <begin position="884"/>
        <end position="900"/>
    </location>
</feature>
<dbReference type="PANTHER" id="PTHR15696:SF0">
    <property type="entry name" value="TELOMERASE-BINDING PROTEIN EST1A"/>
    <property type="match status" value="1"/>
</dbReference>
<feature type="region of interest" description="Disordered" evidence="2">
    <location>
        <begin position="745"/>
        <end position="773"/>
    </location>
</feature>
<feature type="compositionally biased region" description="Low complexity" evidence="2">
    <location>
        <begin position="692"/>
        <end position="713"/>
    </location>
</feature>
<dbReference type="InterPro" id="IPR002716">
    <property type="entry name" value="PIN_dom"/>
</dbReference>
<dbReference type="InterPro" id="IPR011990">
    <property type="entry name" value="TPR-like_helical_dom_sf"/>
</dbReference>
<keyword evidence="4" id="KW-1185">Reference proteome</keyword>
<keyword evidence="1" id="KW-0175">Coiled coil</keyword>
<feature type="compositionally biased region" description="Basic residues" evidence="2">
    <location>
        <begin position="855"/>
        <end position="867"/>
    </location>
</feature>
<dbReference type="SUPFAM" id="SSF48452">
    <property type="entry name" value="TPR-like"/>
    <property type="match status" value="1"/>
</dbReference>
<evidence type="ECO:0000256" key="1">
    <source>
        <dbReference type="SAM" id="Coils"/>
    </source>
</evidence>
<dbReference type="Gene3D" id="3.40.50.1010">
    <property type="entry name" value="5'-nuclease"/>
    <property type="match status" value="1"/>
</dbReference>
<evidence type="ECO:0000313" key="4">
    <source>
        <dbReference type="Proteomes" id="UP000095280"/>
    </source>
</evidence>
<feature type="region of interest" description="Disordered" evidence="2">
    <location>
        <begin position="656"/>
        <end position="722"/>
    </location>
</feature>
<feature type="region of interest" description="Disordered" evidence="2">
    <location>
        <begin position="931"/>
        <end position="969"/>
    </location>
</feature>
<evidence type="ECO:0000259" key="3">
    <source>
        <dbReference type="Pfam" id="PF13638"/>
    </source>
</evidence>
<dbReference type="InterPro" id="IPR045153">
    <property type="entry name" value="Est1/Ebs1-like"/>
</dbReference>
<evidence type="ECO:0000313" key="5">
    <source>
        <dbReference type="WBParaSite" id="maker-unitig_34418-snap-gene-0.2-mRNA-1"/>
    </source>
</evidence>
<feature type="region of interest" description="Disordered" evidence="2">
    <location>
        <begin position="786"/>
        <end position="900"/>
    </location>
</feature>
<dbReference type="PANTHER" id="PTHR15696">
    <property type="entry name" value="SMG-7 SUPPRESSOR WITH MORPHOLOGICAL EFFECT ON GENITALIA PROTEIN 7"/>
    <property type="match status" value="1"/>
</dbReference>
<sequence length="991" mass="107633">PACSTLTKRTSNKRRTWTQLSFIEINTAFTASYLHCHGKLFTRIGMESFQEACSQTLLELAAWLPATSPRLSGYFNWRPACVFSASWAARQGPPGAAQYRSVAVGESAVRLALDFAAEHVKNGGCLPLPEPTRALLSSLKLLLDWMEVSPEAWNPPPLQRDPHLQPQLDVWEDLASLFTDCARFSNRPEVRRQLLDFEESKKPPISPPGRLPAARDPSGGRLRQRLHPHAQPDPDFLRRQAGAGGAVGVTDAPEAWSVRERLLEDSIRLDACAVFADLSVRPGAAPARLQHGGRRCLLQPAARQAGLRAMEDCQQPQPQPPSLEFAGPASRMSRMNPVPLRPDDELAASAAADGIRELRLRKQELRRALDEQQERQRAYKSSGQRYMELEIVPINLLPDTNCYIHYLGEIRSLLAMGKHNLILPIVHGDSSEHAGYVASQARAAVAMLEEAFESKAGGAARRPGQSGHGQGSTLDTIAFRGREVIGRPAKNDDLILTRLGAFMPKDKDQPVRLHRDIVLLTSDRNLRLKAIGRTFRAKTVPAFSQSGPPAACAGIDLQLSLSRERRLVALGLASRRVPPPLHVQVRLLVQLSRAPEVQALQPGTAGSRRPAAMRSRDCASCACSCRSAQLPRPPPTHPRRFPGWLCSPTTAAATPAATTASAVDEDGLVPLQQPTARRRRRRAPPPPPLAPSPMQSSSAAAGGTPSAEASAASPPSPACFRRRDSAADGLHQRLLDGDRLVTTQRDAVSFRGGGGSSRRRSSFDPVPQPQIPPVGLAAEQLRKFRQPERRGSRLRCLRRSGATPRGRVTQTAPPAAVGVHLPQQPAPGRKPAGCGGTGEQRSSRPGSPGTDTRRQARRCAPTRRGSRQSRELQANGSAVSANTQREKSEMRKSSSLERAESCSGPWVGLKLVSERAPNSPAFWLPAGPMLSRDRSRQPSATPAACTGAETPSCTAQQQRLSVDRRRQAQQSRLLGDLVAGRLRRAGVWLPG</sequence>
<dbReference type="GO" id="GO:0000184">
    <property type="term" value="P:nuclear-transcribed mRNA catabolic process, nonsense-mediated decay"/>
    <property type="evidence" value="ECO:0007669"/>
    <property type="project" value="TreeGrafter"/>
</dbReference>
<proteinExistence type="predicted"/>
<dbReference type="GO" id="GO:0005697">
    <property type="term" value="C:telomerase holoenzyme complex"/>
    <property type="evidence" value="ECO:0007669"/>
    <property type="project" value="TreeGrafter"/>
</dbReference>
<dbReference type="WBParaSite" id="maker-unitig_34418-snap-gene-0.2-mRNA-1">
    <property type="protein sequence ID" value="maker-unitig_34418-snap-gene-0.2-mRNA-1"/>
    <property type="gene ID" value="maker-unitig_34418-snap-gene-0.2"/>
</dbReference>
<feature type="compositionally biased region" description="Polar residues" evidence="2">
    <location>
        <begin position="871"/>
        <end position="883"/>
    </location>
</feature>
<evidence type="ECO:0000256" key="2">
    <source>
        <dbReference type="SAM" id="MobiDB-lite"/>
    </source>
</evidence>
<dbReference type="GO" id="GO:0042162">
    <property type="term" value="F:telomeric DNA binding"/>
    <property type="evidence" value="ECO:0007669"/>
    <property type="project" value="TreeGrafter"/>
</dbReference>
<dbReference type="Proteomes" id="UP000095280">
    <property type="component" value="Unplaced"/>
</dbReference>